<dbReference type="InterPro" id="IPR015943">
    <property type="entry name" value="WD40/YVTN_repeat-like_dom_sf"/>
</dbReference>
<evidence type="ECO:0008006" key="6">
    <source>
        <dbReference type="Google" id="ProtNLM"/>
    </source>
</evidence>
<feature type="non-terminal residue" evidence="4">
    <location>
        <position position="1"/>
    </location>
</feature>
<evidence type="ECO:0000256" key="3">
    <source>
        <dbReference type="SAM" id="MobiDB-lite"/>
    </source>
</evidence>
<evidence type="ECO:0000256" key="2">
    <source>
        <dbReference type="ARBA" id="ARBA00022737"/>
    </source>
</evidence>
<feature type="compositionally biased region" description="Basic and acidic residues" evidence="3">
    <location>
        <begin position="407"/>
        <end position="417"/>
    </location>
</feature>
<feature type="compositionally biased region" description="Low complexity" evidence="3">
    <location>
        <begin position="51"/>
        <end position="60"/>
    </location>
</feature>
<sequence>SITNKADRFVPIRDAHSPLSEKYQTTKQSYYLSASERLVRGHEASHDPFLSSRGSLSQSSNVPRITNPSVPQLDQPSVVAIRTLVFDDEESRQTSEGFLSSVNPVIRTGIAVDDGHGRVLRSGTHAQVFNASFASASVSRGEASDKYQGCIASALEIDRVRRVLDFSPKQTVLDAPMLRDDFYCSILAYSPSCQTLAIGLRNTLYTWTEKLGGVPSQSARQDGSWITSVGFSSTEGRRNILAIGRSNGSLILKSICDSLPRFEVQHPCGVACVSWRPSSTLRPSRNPINPGGPTDTEDLIVGDQAGTLFYYIVEWPLGWEVARDTWPGDMVLIAKISIHNQQICGLAWSANGKLFASGGNDDLCCLFDVDAILGEHNRNIEPFQDGTKALAGNTKLEPGLQTSGGDGEEKTTHKVESSESSLATDPSTEIQTQRNPPGTVRNFGPGVERHCWTHGAAVKAIAFCPWREGLVATGGGSNDQCINFFHTSSGAALATITVSAQVTSLTWSTSKREIAATFGYTQPEHPFRIAVFSWPSCKQVAAVSWDRGMRALYAIPYPNTSGGRPSSASNRLSQGGCLVVASSDKTVKFHEVWSNEGKSTVGGTGTLGSSDILESLEGIDKEGDIIR</sequence>
<evidence type="ECO:0000313" key="4">
    <source>
        <dbReference type="EMBL" id="VUC19802.1"/>
    </source>
</evidence>
<feature type="non-terminal residue" evidence="4">
    <location>
        <position position="627"/>
    </location>
</feature>
<dbReference type="PANTHER" id="PTHR19918">
    <property type="entry name" value="CELL DIVISION CYCLE 20 CDC20 FIZZY -RELATED"/>
    <property type="match status" value="1"/>
</dbReference>
<keyword evidence="2" id="KW-0677">Repeat</keyword>
<evidence type="ECO:0000313" key="5">
    <source>
        <dbReference type="Proteomes" id="UP000766486"/>
    </source>
</evidence>
<dbReference type="Gene3D" id="2.130.10.10">
    <property type="entry name" value="YVTN repeat-like/Quinoprotein amine dehydrogenase"/>
    <property type="match status" value="2"/>
</dbReference>
<dbReference type="SUPFAM" id="SSF50978">
    <property type="entry name" value="WD40 repeat-like"/>
    <property type="match status" value="1"/>
</dbReference>
<dbReference type="InterPro" id="IPR036322">
    <property type="entry name" value="WD40_repeat_dom_sf"/>
</dbReference>
<proteinExistence type="predicted"/>
<feature type="compositionally biased region" description="Polar residues" evidence="3">
    <location>
        <begin position="418"/>
        <end position="436"/>
    </location>
</feature>
<dbReference type="InterPro" id="IPR033010">
    <property type="entry name" value="Cdc20/Fizzy"/>
</dbReference>
<reference evidence="4 5" key="1">
    <citation type="submission" date="2019-06" db="EMBL/GenBank/DDBJ databases">
        <authorList>
            <person name="Broberg M."/>
        </authorList>
    </citation>
    <scope>NUCLEOTIDE SEQUENCE [LARGE SCALE GENOMIC DNA]</scope>
</reference>
<feature type="region of interest" description="Disordered" evidence="3">
    <location>
        <begin position="391"/>
        <end position="442"/>
    </location>
</feature>
<keyword evidence="5" id="KW-1185">Reference proteome</keyword>
<name>A0ABY6TMI3_BIOOC</name>
<dbReference type="Proteomes" id="UP000766486">
    <property type="component" value="Unassembled WGS sequence"/>
</dbReference>
<accession>A0ABY6TMI3</accession>
<organism evidence="4 5">
    <name type="scientific">Bionectria ochroleuca</name>
    <name type="common">Gliocladium roseum</name>
    <dbReference type="NCBI Taxonomy" id="29856"/>
    <lineage>
        <taxon>Eukaryota</taxon>
        <taxon>Fungi</taxon>
        <taxon>Dikarya</taxon>
        <taxon>Ascomycota</taxon>
        <taxon>Pezizomycotina</taxon>
        <taxon>Sordariomycetes</taxon>
        <taxon>Hypocreomycetidae</taxon>
        <taxon>Hypocreales</taxon>
        <taxon>Bionectriaceae</taxon>
        <taxon>Clonostachys</taxon>
    </lineage>
</organism>
<feature type="region of interest" description="Disordered" evidence="3">
    <location>
        <begin position="43"/>
        <end position="62"/>
    </location>
</feature>
<keyword evidence="1" id="KW-0853">WD repeat</keyword>
<dbReference type="Pfam" id="PF00400">
    <property type="entry name" value="WD40"/>
    <property type="match status" value="1"/>
</dbReference>
<dbReference type="EMBL" id="CABFNS010000003">
    <property type="protein sequence ID" value="VUC19802.1"/>
    <property type="molecule type" value="Genomic_DNA"/>
</dbReference>
<dbReference type="InterPro" id="IPR001680">
    <property type="entry name" value="WD40_rpt"/>
</dbReference>
<protein>
    <recommendedName>
        <fullName evidence="6">Anaphase-promoting complex subunit 4 WD40 domain-containing protein</fullName>
    </recommendedName>
</protein>
<dbReference type="PANTHER" id="PTHR19918:SF5">
    <property type="entry name" value="MEIOSIS-SPECIFIC APC_C ACTIVATOR PROTEIN AMA1"/>
    <property type="match status" value="1"/>
</dbReference>
<comment type="caution">
    <text evidence="4">The sequence shown here is derived from an EMBL/GenBank/DDBJ whole genome shotgun (WGS) entry which is preliminary data.</text>
</comment>
<gene>
    <name evidence="4" type="ORF">CLO192961_LOCUS30</name>
</gene>
<dbReference type="SMART" id="SM00320">
    <property type="entry name" value="WD40"/>
    <property type="match status" value="3"/>
</dbReference>
<evidence type="ECO:0000256" key="1">
    <source>
        <dbReference type="ARBA" id="ARBA00022574"/>
    </source>
</evidence>